<feature type="domain" description="Beta-lactamase-related" evidence="1">
    <location>
        <begin position="15"/>
        <end position="376"/>
    </location>
</feature>
<organism evidence="2 3">
    <name type="scientific">Anaerocolumna jejuensis DSM 15929</name>
    <dbReference type="NCBI Taxonomy" id="1121322"/>
    <lineage>
        <taxon>Bacteria</taxon>
        <taxon>Bacillati</taxon>
        <taxon>Bacillota</taxon>
        <taxon>Clostridia</taxon>
        <taxon>Lachnospirales</taxon>
        <taxon>Lachnospiraceae</taxon>
        <taxon>Anaerocolumna</taxon>
    </lineage>
</organism>
<name>A0A1M6SSU3_9FIRM</name>
<dbReference type="STRING" id="1121322.SAMN02745136_02584"/>
<dbReference type="InterPro" id="IPR012338">
    <property type="entry name" value="Beta-lactam/transpept-like"/>
</dbReference>
<proteinExistence type="predicted"/>
<evidence type="ECO:0000313" key="2">
    <source>
        <dbReference type="EMBL" id="SHK47793.1"/>
    </source>
</evidence>
<evidence type="ECO:0000259" key="1">
    <source>
        <dbReference type="Pfam" id="PF00144"/>
    </source>
</evidence>
<dbReference type="Gene3D" id="3.40.710.10">
    <property type="entry name" value="DD-peptidase/beta-lactamase superfamily"/>
    <property type="match status" value="1"/>
</dbReference>
<reference evidence="2 3" key="1">
    <citation type="submission" date="2016-11" db="EMBL/GenBank/DDBJ databases">
        <authorList>
            <person name="Jaros S."/>
            <person name="Januszkiewicz K."/>
            <person name="Wedrychowicz H."/>
        </authorList>
    </citation>
    <scope>NUCLEOTIDE SEQUENCE [LARGE SCALE GENOMIC DNA]</scope>
    <source>
        <strain evidence="2 3">DSM 15929</strain>
    </source>
</reference>
<dbReference type="PANTHER" id="PTHR43283">
    <property type="entry name" value="BETA-LACTAMASE-RELATED"/>
    <property type="match status" value="1"/>
</dbReference>
<dbReference type="EMBL" id="FRAC01000012">
    <property type="protein sequence ID" value="SHK47793.1"/>
    <property type="molecule type" value="Genomic_DNA"/>
</dbReference>
<dbReference type="RefSeq" id="WP_073276520.1">
    <property type="nucleotide sequence ID" value="NZ_FRAC01000012.1"/>
</dbReference>
<dbReference type="Proteomes" id="UP000184386">
    <property type="component" value="Unassembled WGS sequence"/>
</dbReference>
<dbReference type="AlphaFoldDB" id="A0A1M6SSU3"/>
<dbReference type="Pfam" id="PF00144">
    <property type="entry name" value="Beta-lactamase"/>
    <property type="match status" value="1"/>
</dbReference>
<dbReference type="InterPro" id="IPR050789">
    <property type="entry name" value="Diverse_Enzym_Activities"/>
</dbReference>
<dbReference type="OrthoDB" id="9797709at2"/>
<evidence type="ECO:0000313" key="3">
    <source>
        <dbReference type="Proteomes" id="UP000184386"/>
    </source>
</evidence>
<gene>
    <name evidence="2" type="ORF">SAMN02745136_02584</name>
</gene>
<dbReference type="PANTHER" id="PTHR43283:SF3">
    <property type="entry name" value="BETA-LACTAMASE FAMILY PROTEIN (AFU_ORTHOLOGUE AFUA_5G07500)"/>
    <property type="match status" value="1"/>
</dbReference>
<sequence>MLTNTEAFRIKKAIGKAIEMNEISGANLLVFKDGKEIFYHEDGLASREEQLPIKRDTIFRLYSMTKPVTAAAAMILVERGEIDLYEPVGKYLEGFHNQLVEDNGSLVPANREVLIKDLLNMTSGLLYGGESKAGKAAEAVFKEVEEKFLTKDALSTVEVANKLGKCPLAYHPGSSWSYGSSADVIGALVEVVSGMKFGEFLKKEIFEPLGMKDTGFYVPAEKRNRLANTYQTDSVNGLTLYTGNNLGIIQKMDREPAYEAGGAGLVSTVDDYAKFSLMLLNGGTYEGTAILRPRTVQYMTTKTLNEEQYKGMESWLTLEGHSYGNFMRILTDTTKAGSLGSPFEYGWDGWLGCYFTNCPKDNLNILFMTQKTDAGTMAVTRKLRNIIFSSCCD</sequence>
<dbReference type="SUPFAM" id="SSF56601">
    <property type="entry name" value="beta-lactamase/transpeptidase-like"/>
    <property type="match status" value="1"/>
</dbReference>
<protein>
    <submittedName>
        <fullName evidence="2">CubicO group peptidase, beta-lactamase class C family</fullName>
    </submittedName>
</protein>
<accession>A0A1M6SSU3</accession>
<dbReference type="InterPro" id="IPR001466">
    <property type="entry name" value="Beta-lactam-related"/>
</dbReference>
<keyword evidence="3" id="KW-1185">Reference proteome</keyword>